<evidence type="ECO:0000313" key="1">
    <source>
        <dbReference type="EMBL" id="TRW48910.1"/>
    </source>
</evidence>
<name>A0A552X1J2_9GAMM</name>
<dbReference type="AlphaFoldDB" id="A0A552X1J2"/>
<protein>
    <recommendedName>
        <fullName evidence="3">Phosphoribosyltransferase</fullName>
    </recommendedName>
</protein>
<dbReference type="EMBL" id="VJWL01000002">
    <property type="protein sequence ID" value="TRW48910.1"/>
    <property type="molecule type" value="Genomic_DNA"/>
</dbReference>
<sequence length="210" mass="24335">MPNTRLNKIDAASLPFHRYLDNSDECFYFYEYTVGMGYSASDPNQLIFNLKKSVTRKGYPDYRHKQNAIGRVARLLSGFDFTDWCFVPIPPSKEKTHPEYDSRMVDILQNAKTLNNSINWHEAILLTKSHAANHLQEGNRMGPDDLEHIYKFNAPATPYNNIIIFDDVLTTGSHFKAMKRVILQQNPFVRIRGVFIARSVYSKTYFDDEV</sequence>
<dbReference type="RefSeq" id="WP_143235895.1">
    <property type="nucleotide sequence ID" value="NZ_VJWL01000002.1"/>
</dbReference>
<dbReference type="OrthoDB" id="6637825at2"/>
<gene>
    <name evidence="1" type="ORF">FM042_07970</name>
</gene>
<organism evidence="1 2">
    <name type="scientific">Aliidiomarina halalkaliphila</name>
    <dbReference type="NCBI Taxonomy" id="2593535"/>
    <lineage>
        <taxon>Bacteria</taxon>
        <taxon>Pseudomonadati</taxon>
        <taxon>Pseudomonadota</taxon>
        <taxon>Gammaproteobacteria</taxon>
        <taxon>Alteromonadales</taxon>
        <taxon>Idiomarinaceae</taxon>
        <taxon>Aliidiomarina</taxon>
    </lineage>
</organism>
<evidence type="ECO:0008006" key="3">
    <source>
        <dbReference type="Google" id="ProtNLM"/>
    </source>
</evidence>
<accession>A0A552X1J2</accession>
<comment type="caution">
    <text evidence="1">The sequence shown here is derived from an EMBL/GenBank/DDBJ whole genome shotgun (WGS) entry which is preliminary data.</text>
</comment>
<proteinExistence type="predicted"/>
<reference evidence="1 2" key="1">
    <citation type="submission" date="2019-07" db="EMBL/GenBank/DDBJ databases">
        <authorList>
            <person name="Yang M."/>
            <person name="Zhao D."/>
            <person name="Xiang H."/>
        </authorList>
    </citation>
    <scope>NUCLEOTIDE SEQUENCE [LARGE SCALE GENOMIC DNA]</scope>
    <source>
        <strain evidence="1 2">IM1326</strain>
    </source>
</reference>
<evidence type="ECO:0000313" key="2">
    <source>
        <dbReference type="Proteomes" id="UP000320359"/>
    </source>
</evidence>
<keyword evidence="2" id="KW-1185">Reference proteome</keyword>
<dbReference type="Proteomes" id="UP000320359">
    <property type="component" value="Unassembled WGS sequence"/>
</dbReference>